<dbReference type="RefSeq" id="WP_135392185.1">
    <property type="nucleotide sequence ID" value="NZ_SRMB01000001.1"/>
</dbReference>
<gene>
    <name evidence="1" type="ORF">E5K02_03690</name>
</gene>
<evidence type="ECO:0000313" key="2">
    <source>
        <dbReference type="Proteomes" id="UP000298471"/>
    </source>
</evidence>
<dbReference type="Proteomes" id="UP000298471">
    <property type="component" value="Unassembled WGS sequence"/>
</dbReference>
<accession>A0A4Z0QEV0</accession>
<comment type="caution">
    <text evidence="1">The sequence shown here is derived from an EMBL/GenBank/DDBJ whole genome shotgun (WGS) entry which is preliminary data.</text>
</comment>
<dbReference type="OrthoDB" id="9993062at2"/>
<proteinExistence type="predicted"/>
<sequence>MLSPYKVVVDKECRSAYQARNSQFLTNRAGASEAKRQQKEANLEQYTQQPFYTRKMFENELAFIDSLTLRNYVAYVAREYIAHRLYRPYKIKPRLVLVSTATLESSPNAYKEQAEQSKADFIVNFPVINVKQGKAGLQVQTVTELYSRKQSAIVLKDKQTGTLTEEPTEYPMYEPGQPDWAFVHSVYENIRKCIVLIAESRK</sequence>
<dbReference type="AlphaFoldDB" id="A0A4Z0QEV0"/>
<organism evidence="1 2">
    <name type="scientific">Hymenobacter metallicola</name>
    <dbReference type="NCBI Taxonomy" id="2563114"/>
    <lineage>
        <taxon>Bacteria</taxon>
        <taxon>Pseudomonadati</taxon>
        <taxon>Bacteroidota</taxon>
        <taxon>Cytophagia</taxon>
        <taxon>Cytophagales</taxon>
        <taxon>Hymenobacteraceae</taxon>
        <taxon>Hymenobacter</taxon>
    </lineage>
</organism>
<keyword evidence="2" id="KW-1185">Reference proteome</keyword>
<name>A0A4Z0QEV0_9BACT</name>
<dbReference type="EMBL" id="SRMB01000001">
    <property type="protein sequence ID" value="TGE28578.1"/>
    <property type="molecule type" value="Genomic_DNA"/>
</dbReference>
<reference evidence="1 2" key="1">
    <citation type="submission" date="2019-04" db="EMBL/GenBank/DDBJ databases">
        <authorList>
            <person name="Feng G."/>
            <person name="Zhang J."/>
            <person name="Zhu H."/>
        </authorList>
    </citation>
    <scope>NUCLEOTIDE SEQUENCE [LARGE SCALE GENOMIC DNA]</scope>
    <source>
        <strain evidence="1 2">9PBR-1</strain>
    </source>
</reference>
<protein>
    <submittedName>
        <fullName evidence="1">Uncharacterized protein</fullName>
    </submittedName>
</protein>
<evidence type="ECO:0000313" key="1">
    <source>
        <dbReference type="EMBL" id="TGE28578.1"/>
    </source>
</evidence>